<feature type="transmembrane region" description="Helical" evidence="1">
    <location>
        <begin position="50"/>
        <end position="76"/>
    </location>
</feature>
<dbReference type="Proteomes" id="UP000662939">
    <property type="component" value="Chromosome"/>
</dbReference>
<sequence length="258" mass="26966">MSELPIAVALLAGALATVNPCGFALLPVYATFLINGDEGTSSKRQALMRALAFTAAMSIGFAVVFGTFGLIVAPTAPAVANYLPWITIVLGILVVLGGLWLLSGRDLPSFVPKMQGTNVKRSAGSMTVFGMVFAIASLGCTIAPFLAIVVGTFRSASLFHGLLLFLTYAAGMALVVGVVSIAIALAREGIITKMKRALPWVMRGSGVLLLLAGAYVAYYGWWEIRVSSGTGDPTDPIISAAAYIQEALAGFIAWVFGR</sequence>
<dbReference type="KEGG" id="nav:JQS30_15880"/>
<feature type="transmembrane region" description="Helical" evidence="1">
    <location>
        <begin position="162"/>
        <end position="185"/>
    </location>
</feature>
<dbReference type="RefSeq" id="WP_213171216.1">
    <property type="nucleotide sequence ID" value="NZ_CP070496.1"/>
</dbReference>
<evidence type="ECO:0000313" key="3">
    <source>
        <dbReference type="Proteomes" id="UP000662939"/>
    </source>
</evidence>
<proteinExistence type="predicted"/>
<dbReference type="PANTHER" id="PTHR31272">
    <property type="entry name" value="CYTOCHROME C-TYPE BIOGENESIS PROTEIN HI_1454-RELATED"/>
    <property type="match status" value="1"/>
</dbReference>
<feature type="transmembrane region" description="Helical" evidence="1">
    <location>
        <begin position="82"/>
        <end position="102"/>
    </location>
</feature>
<keyword evidence="1" id="KW-0812">Transmembrane</keyword>
<dbReference type="InterPro" id="IPR051790">
    <property type="entry name" value="Cytochrome_c-biogenesis_DsbD"/>
</dbReference>
<keyword evidence="3" id="KW-1185">Reference proteome</keyword>
<dbReference type="PANTHER" id="PTHR31272:SF4">
    <property type="entry name" value="CYTOCHROME C-TYPE BIOGENESIS PROTEIN HI_1454-RELATED"/>
    <property type="match status" value="1"/>
</dbReference>
<evidence type="ECO:0000256" key="1">
    <source>
        <dbReference type="SAM" id="Phobius"/>
    </source>
</evidence>
<gene>
    <name evidence="2" type="ORF">JQS30_15880</name>
</gene>
<name>A0A895XIQ2_9ACTN</name>
<feature type="transmembrane region" description="Helical" evidence="1">
    <location>
        <begin position="123"/>
        <end position="150"/>
    </location>
</feature>
<dbReference type="EMBL" id="CP070496">
    <property type="protein sequence ID" value="QSB05214.1"/>
    <property type="molecule type" value="Genomic_DNA"/>
</dbReference>
<keyword evidence="1" id="KW-0472">Membrane</keyword>
<feature type="transmembrane region" description="Helical" evidence="1">
    <location>
        <begin position="6"/>
        <end position="29"/>
    </location>
</feature>
<feature type="transmembrane region" description="Helical" evidence="1">
    <location>
        <begin position="197"/>
        <end position="217"/>
    </location>
</feature>
<evidence type="ECO:0000313" key="2">
    <source>
        <dbReference type="EMBL" id="QSB05214.1"/>
    </source>
</evidence>
<protein>
    <submittedName>
        <fullName evidence="2">Cytochrome c biogenesis protein CcdA</fullName>
    </submittedName>
</protein>
<reference evidence="2" key="1">
    <citation type="submission" date="2021-02" db="EMBL/GenBank/DDBJ databases">
        <title>Natronoglycomyces albus gen. nov., sp. nov, a haloalkaliphilic actinobacterium from a soda solonchak soil.</title>
        <authorList>
            <person name="Sorokin D.Y."/>
            <person name="Khijniak T.V."/>
            <person name="Zakharycheva A.P."/>
            <person name="Boueva O.V."/>
            <person name="Ariskina E.V."/>
            <person name="Hahnke R.L."/>
            <person name="Bunk B."/>
            <person name="Sproer C."/>
            <person name="Schumann P."/>
            <person name="Evtushenko L.I."/>
            <person name="Kublanov I.V."/>
        </authorList>
    </citation>
    <scope>NUCLEOTIDE SEQUENCE</scope>
    <source>
        <strain evidence="2">DSM 106290</strain>
    </source>
</reference>
<accession>A0A895XIQ2</accession>
<dbReference type="AlphaFoldDB" id="A0A895XIQ2"/>
<keyword evidence="1" id="KW-1133">Transmembrane helix</keyword>
<feature type="transmembrane region" description="Helical" evidence="1">
    <location>
        <begin position="237"/>
        <end position="256"/>
    </location>
</feature>
<organism evidence="2 3">
    <name type="scientific">Natronoglycomyces albus</name>
    <dbReference type="NCBI Taxonomy" id="2811108"/>
    <lineage>
        <taxon>Bacteria</taxon>
        <taxon>Bacillati</taxon>
        <taxon>Actinomycetota</taxon>
        <taxon>Actinomycetes</taxon>
        <taxon>Glycomycetales</taxon>
        <taxon>Glycomycetaceae</taxon>
        <taxon>Natronoglycomyces</taxon>
    </lineage>
</organism>